<proteinExistence type="predicted"/>
<gene>
    <name evidence="1" type="primary">GVIN1.11</name>
    <name evidence="1" type="ORF">GBF38_006618</name>
</gene>
<organism evidence="1 2">
    <name type="scientific">Nibea albiflora</name>
    <name type="common">Yellow drum</name>
    <name type="synonym">Corvina albiflora</name>
    <dbReference type="NCBI Taxonomy" id="240163"/>
    <lineage>
        <taxon>Eukaryota</taxon>
        <taxon>Metazoa</taxon>
        <taxon>Chordata</taxon>
        <taxon>Craniata</taxon>
        <taxon>Vertebrata</taxon>
        <taxon>Euteleostomi</taxon>
        <taxon>Actinopterygii</taxon>
        <taxon>Neopterygii</taxon>
        <taxon>Teleostei</taxon>
        <taxon>Neoteleostei</taxon>
        <taxon>Acanthomorphata</taxon>
        <taxon>Eupercaria</taxon>
        <taxon>Sciaenidae</taxon>
        <taxon>Nibea</taxon>
    </lineage>
</organism>
<protein>
    <submittedName>
        <fullName evidence="1">Interferon-induced very large GTPase 1</fullName>
    </submittedName>
</protein>
<accession>A0ACB7EFW5</accession>
<keyword evidence="2" id="KW-1185">Reference proteome</keyword>
<dbReference type="EMBL" id="CM024795">
    <property type="protein sequence ID" value="KAG8001103.1"/>
    <property type="molecule type" value="Genomic_DNA"/>
</dbReference>
<sequence length="626" mass="74092">MKEKLSKYYKRKDRRVNLIEKYKTDFFNSINSLTNEIKQSACTKLDCVLELKIGLKKAQDIQKEYRGEIEERVMKLLSDCKDSKLSDNQLKQEFEKMWTQATETVPPLKERDIPACVLNQLRKHFSNRNVNEKLQNIELREIGKDQFKTRSDSFMEKVQYWWKGDLQHFADSVIQTSKQFVLEKTKTNGDYHESFTRDLLEKIDESLKQNVTRYKPNTQFEVDLKLHICGIAAREFLKMHRRFMSGNDPRIQLEKYKTQYFSDFLDLYEKKDHCQRKATDFIRCCIRPAVEEYINRSLGIHIVDEIVTSSASAEYSSRSYFQYNIQKELLQKEDFENFVKYTCNYEIYVKNWIFQHIQQKMSEDKTLCRLKNENLLVIVERIKKATEQASKGKNGVPLPDTKESITQLINNMRKYLIKDISISVEAEKTTLFQIQSTCHTFTKSLIKSLSELKEQLQEEFSNSEDIIETLNRLPNKPQDELFKRVFGCGQQCPFCKVPCEAGGKEHEQHHAAVHRPQGLGMVRYIDTEKLVETLCTTDVHSEREFSNTDTKEEWHPYKDYRVYYPDWHIPPDSTIQASDYWKFVLVQYNDRFAQEYKAKPADVPEAWRRITKEQALKGLKDAFNIK</sequence>
<evidence type="ECO:0000313" key="2">
    <source>
        <dbReference type="Proteomes" id="UP000805704"/>
    </source>
</evidence>
<dbReference type="Proteomes" id="UP000805704">
    <property type="component" value="Chromosome 7"/>
</dbReference>
<reference evidence="1" key="1">
    <citation type="submission" date="2020-04" db="EMBL/GenBank/DDBJ databases">
        <title>A chromosome-scale assembly and high-density genetic map of the yellow drum (Nibea albiflora) genome.</title>
        <authorList>
            <person name="Xu D."/>
            <person name="Zhang W."/>
            <person name="Chen R."/>
            <person name="Tan P."/>
            <person name="Wang L."/>
            <person name="Song H."/>
            <person name="Tian L."/>
            <person name="Zhu Q."/>
            <person name="Wang B."/>
        </authorList>
    </citation>
    <scope>NUCLEOTIDE SEQUENCE</scope>
    <source>
        <strain evidence="1">ZJHYS-2018</strain>
    </source>
</reference>
<comment type="caution">
    <text evidence="1">The sequence shown here is derived from an EMBL/GenBank/DDBJ whole genome shotgun (WGS) entry which is preliminary data.</text>
</comment>
<name>A0ACB7EFW5_NIBAL</name>
<evidence type="ECO:0000313" key="1">
    <source>
        <dbReference type="EMBL" id="KAG8001103.1"/>
    </source>
</evidence>